<dbReference type="GO" id="GO:0003678">
    <property type="term" value="F:DNA helicase activity"/>
    <property type="evidence" value="ECO:0007669"/>
    <property type="project" value="TreeGrafter"/>
</dbReference>
<dbReference type="AlphaFoldDB" id="A0A075A160"/>
<gene>
    <name evidence="10" type="ORF">T265_01921</name>
</gene>
<reference evidence="10 11" key="1">
    <citation type="submission" date="2013-11" db="EMBL/GenBank/DDBJ databases">
        <title>Opisthorchis viverrini - life in the bile duct.</title>
        <authorList>
            <person name="Young N.D."/>
            <person name="Nagarajan N."/>
            <person name="Lin S.J."/>
            <person name="Korhonen P.K."/>
            <person name="Jex A.R."/>
            <person name="Hall R.S."/>
            <person name="Safavi-Hemami H."/>
            <person name="Kaewkong W."/>
            <person name="Bertrand D."/>
            <person name="Gao S."/>
            <person name="Seet Q."/>
            <person name="Wongkham S."/>
            <person name="Teh B.T."/>
            <person name="Wongkham C."/>
            <person name="Intapan P.M."/>
            <person name="Maleewong W."/>
            <person name="Yang X."/>
            <person name="Hu M."/>
            <person name="Wang Z."/>
            <person name="Hofmann A."/>
            <person name="Sternberg P.W."/>
            <person name="Tan P."/>
            <person name="Wang J."/>
            <person name="Gasser R.B."/>
        </authorList>
    </citation>
    <scope>NUCLEOTIDE SEQUENCE [LARGE SCALE GENOMIC DNA]</scope>
</reference>
<dbReference type="Proteomes" id="UP000054324">
    <property type="component" value="Unassembled WGS sequence"/>
</dbReference>
<dbReference type="GO" id="GO:0005634">
    <property type="term" value="C:nucleus"/>
    <property type="evidence" value="ECO:0007669"/>
    <property type="project" value="TreeGrafter"/>
</dbReference>
<dbReference type="CDD" id="cd17917">
    <property type="entry name" value="DEXHc_RHA-like"/>
    <property type="match status" value="1"/>
</dbReference>
<evidence type="ECO:0000259" key="9">
    <source>
        <dbReference type="PROSITE" id="PS51194"/>
    </source>
</evidence>
<dbReference type="Pfam" id="PF00270">
    <property type="entry name" value="DEAD"/>
    <property type="match status" value="1"/>
</dbReference>
<dbReference type="OrthoDB" id="5600252at2759"/>
<evidence type="ECO:0000313" key="11">
    <source>
        <dbReference type="Proteomes" id="UP000054324"/>
    </source>
</evidence>
<dbReference type="SMART" id="SM00490">
    <property type="entry name" value="HELICc"/>
    <property type="match status" value="1"/>
</dbReference>
<dbReference type="InterPro" id="IPR027417">
    <property type="entry name" value="P-loop_NTPase"/>
</dbReference>
<dbReference type="SMART" id="SM00487">
    <property type="entry name" value="DEXDc"/>
    <property type="match status" value="1"/>
</dbReference>
<dbReference type="EMBL" id="KL596639">
    <property type="protein sequence ID" value="KER31992.1"/>
    <property type="molecule type" value="Genomic_DNA"/>
</dbReference>
<dbReference type="Pfam" id="PF21010">
    <property type="entry name" value="HA2_C"/>
    <property type="match status" value="1"/>
</dbReference>
<dbReference type="PROSITE" id="PS00690">
    <property type="entry name" value="DEAH_ATP_HELICASE"/>
    <property type="match status" value="1"/>
</dbReference>
<dbReference type="InterPro" id="IPR059023">
    <property type="entry name" value="RNA_hel_CTD"/>
</dbReference>
<dbReference type="InterPro" id="IPR007502">
    <property type="entry name" value="Helicase-assoc_dom"/>
</dbReference>
<evidence type="ECO:0000256" key="4">
    <source>
        <dbReference type="ARBA" id="ARBA00022840"/>
    </source>
</evidence>
<feature type="domain" description="Helicase C-terminal" evidence="9">
    <location>
        <begin position="485"/>
        <end position="659"/>
    </location>
</feature>
<dbReference type="Gene3D" id="1.20.120.1080">
    <property type="match status" value="1"/>
</dbReference>
<accession>A0A075A160</accession>
<keyword evidence="1" id="KW-0547">Nucleotide-binding</keyword>
<dbReference type="STRING" id="6198.A0A075A160"/>
<dbReference type="InterPro" id="IPR011545">
    <property type="entry name" value="DEAD/DEAH_box_helicase_dom"/>
</dbReference>
<evidence type="ECO:0000313" key="10">
    <source>
        <dbReference type="EMBL" id="KER31992.1"/>
    </source>
</evidence>
<evidence type="ECO:0000256" key="2">
    <source>
        <dbReference type="ARBA" id="ARBA00022801"/>
    </source>
</evidence>
<dbReference type="InterPro" id="IPR002464">
    <property type="entry name" value="DNA/RNA_helicase_DEAH_CS"/>
</dbReference>
<keyword evidence="11" id="KW-1185">Reference proteome</keyword>
<keyword evidence="3" id="KW-0347">Helicase</keyword>
<evidence type="ECO:0000259" key="8">
    <source>
        <dbReference type="PROSITE" id="PS51192"/>
    </source>
</evidence>
<name>A0A075A160_OPIVI</name>
<evidence type="ECO:0000256" key="1">
    <source>
        <dbReference type="ARBA" id="ARBA00022741"/>
    </source>
</evidence>
<keyword evidence="2" id="KW-0378">Hydrolase</keyword>
<dbReference type="Gene3D" id="3.40.50.300">
    <property type="entry name" value="P-loop containing nucleotide triphosphate hydrolases"/>
    <property type="match status" value="2"/>
</dbReference>
<dbReference type="InterPro" id="IPR014001">
    <property type="entry name" value="Helicase_ATP-bd"/>
</dbReference>
<dbReference type="GO" id="GO:0005524">
    <property type="term" value="F:ATP binding"/>
    <property type="evidence" value="ECO:0007669"/>
    <property type="project" value="UniProtKB-KW"/>
</dbReference>
<keyword evidence="4" id="KW-0067">ATP-binding</keyword>
<feature type="region of interest" description="Disordered" evidence="7">
    <location>
        <begin position="108"/>
        <end position="165"/>
    </location>
</feature>
<comment type="similarity">
    <text evidence="6">Belongs to the DExH box helicase family.</text>
</comment>
<dbReference type="Pfam" id="PF26026">
    <property type="entry name" value="RNA_hel_CTD"/>
    <property type="match status" value="1"/>
</dbReference>
<evidence type="ECO:0000256" key="7">
    <source>
        <dbReference type="SAM" id="MobiDB-lite"/>
    </source>
</evidence>
<dbReference type="GO" id="GO:0003724">
    <property type="term" value="F:RNA helicase activity"/>
    <property type="evidence" value="ECO:0007669"/>
    <property type="project" value="TreeGrafter"/>
</dbReference>
<dbReference type="FunFam" id="3.40.50.300:FF:000526">
    <property type="entry name" value="DExH-box ATP-dependent RNA helicase DExH3"/>
    <property type="match status" value="1"/>
</dbReference>
<evidence type="ECO:0000256" key="5">
    <source>
        <dbReference type="ARBA" id="ARBA00022884"/>
    </source>
</evidence>
<dbReference type="GO" id="GO:0016787">
    <property type="term" value="F:hydrolase activity"/>
    <property type="evidence" value="ECO:0007669"/>
    <property type="project" value="UniProtKB-KW"/>
</dbReference>
<dbReference type="CTD" id="20316109"/>
<feature type="domain" description="Helicase ATP-binding" evidence="8">
    <location>
        <begin position="218"/>
        <end position="387"/>
    </location>
</feature>
<sequence>MSRSVLHVLRTFPIRVGLHNMPKKSELDFHNALYEVLDRSDDRLLPASFMPDKNSGRPPPWLRGKEIGLWYAAHSSNKPRKNVDKAATLDMTGINVTRLRNVLNLTHNTNSEPVPAELVTTPDDMDPFDLSERSDPSKTGKVAASPSNDSLQSLDRRINGVSMESDPMQIRNLSLTRNRELDSTLASDLCRKQSSEAYRQMLEVRQKLPAYVRRKEIIDAVRSNQVVVISGETGCGKTTQIPQLILEDEITRGNGSVTRIVVTQPRRISAISVAERVAAERGEALGSSIGYQVRLDRCYPRQLSGSIMYLTTGMLLQWLHSDPTFQNISHIIVDEVHEREFLCDFLLNVLRDITESRPDLRVVVMSATLNADQFSSYFGNCMKLEIPGRLFPVQTFFLEDVLRMTNFYLPKEDLKELAKVQHAYMKRCFLGGDLTKTAARKALDSNNEDLERWLSTQTDLSANAAEILRVVDDDAYPLTDLIVHLIDHLLRTTTKGAILVFVPGIGAIRETIMKLRDMNPRLYDERSNRVCIYALHSQMTLSKQRGLFEVPPGGKRKVIVSTNIAETSVTIEDVVYVIDSGRIKITNYDPLSNTNSLSPVLVSRANAAQRRGRAGRVQMGYCYHLFSRYVQDNIMAEYQLPEMLRMRLEDVILRIKLLDLGPVSTFLASCPNPPDPKAVERTLHFLREIQAIDMTEDSAVQLESSVSKHFTKGKKRWRRDLRARAQAAMKQYNESGKDMLEEEEAEDETPSADISYGELPGDNSKLTPLGEHLARLPMDPQSAKLLILGALFGCLEPALAVAACLNYRDPFEIPLEQQVAATRSRVELSQNSLSDHWVYKTIIENYRQLQSGYDRRKFCDRYFIRENIVKDILRLMDDHATLLYERKYIGTPNPLDKDANRNKDNFPLFRAILCGALFPNILKLMPTIRAGRVKRPKVIARPSEGKISVSPKSVNGNVWASDPVWMVYFTKTRTEKSLNPTVLDTTIIPLRPVLFFSGIIQPTMSSDSTFTVDNWIQVKTSPTVFQLITDLRKRMDEILESKFKNPDVTDWSTSSSEGRVLKTIIDLLVSEPVPIVQTQRYPWEHKMDANRT</sequence>
<dbReference type="KEGG" id="ovi:T265_01921"/>
<dbReference type="SUPFAM" id="SSF52540">
    <property type="entry name" value="P-loop containing nucleoside triphosphate hydrolases"/>
    <property type="match status" value="1"/>
</dbReference>
<feature type="region of interest" description="Disordered" evidence="7">
    <location>
        <begin position="732"/>
        <end position="761"/>
    </location>
</feature>
<evidence type="ECO:0000256" key="3">
    <source>
        <dbReference type="ARBA" id="ARBA00022806"/>
    </source>
</evidence>
<evidence type="ECO:0000256" key="6">
    <source>
        <dbReference type="ARBA" id="ARBA00060772"/>
    </source>
</evidence>
<dbReference type="PANTHER" id="PTHR18934">
    <property type="entry name" value="ATP-DEPENDENT RNA HELICASE"/>
    <property type="match status" value="1"/>
</dbReference>
<dbReference type="GeneID" id="20316109"/>
<keyword evidence="5" id="KW-0694">RNA-binding</keyword>
<dbReference type="PROSITE" id="PS51194">
    <property type="entry name" value="HELICASE_CTER"/>
    <property type="match status" value="1"/>
</dbReference>
<organism evidence="10 11">
    <name type="scientific">Opisthorchis viverrini</name>
    <name type="common">Southeast Asian liver fluke</name>
    <dbReference type="NCBI Taxonomy" id="6198"/>
    <lineage>
        <taxon>Eukaryota</taxon>
        <taxon>Metazoa</taxon>
        <taxon>Spiralia</taxon>
        <taxon>Lophotrochozoa</taxon>
        <taxon>Platyhelminthes</taxon>
        <taxon>Trematoda</taxon>
        <taxon>Digenea</taxon>
        <taxon>Opisthorchiida</taxon>
        <taxon>Opisthorchiata</taxon>
        <taxon>Opisthorchiidae</taxon>
        <taxon>Opisthorchis</taxon>
    </lineage>
</organism>
<dbReference type="PANTHER" id="PTHR18934:SF237">
    <property type="entry name" value="ATP-DEPENDENT DNA_RNA HELICASE DHX36"/>
    <property type="match status" value="1"/>
</dbReference>
<dbReference type="PROSITE" id="PS51192">
    <property type="entry name" value="HELICASE_ATP_BIND_1"/>
    <property type="match status" value="1"/>
</dbReference>
<dbReference type="SMART" id="SM00847">
    <property type="entry name" value="HA2"/>
    <property type="match status" value="1"/>
</dbReference>
<evidence type="ECO:0008006" key="12">
    <source>
        <dbReference type="Google" id="ProtNLM"/>
    </source>
</evidence>
<dbReference type="InterPro" id="IPR001650">
    <property type="entry name" value="Helicase_C-like"/>
</dbReference>
<dbReference type="GO" id="GO:0005737">
    <property type="term" value="C:cytoplasm"/>
    <property type="evidence" value="ECO:0007669"/>
    <property type="project" value="TreeGrafter"/>
</dbReference>
<dbReference type="CDD" id="cd18791">
    <property type="entry name" value="SF2_C_RHA"/>
    <property type="match status" value="1"/>
</dbReference>
<dbReference type="RefSeq" id="XP_009164311.1">
    <property type="nucleotide sequence ID" value="XM_009166047.1"/>
</dbReference>
<feature type="compositionally biased region" description="Acidic residues" evidence="7">
    <location>
        <begin position="740"/>
        <end position="750"/>
    </location>
</feature>
<dbReference type="GO" id="GO:0051880">
    <property type="term" value="F:G-quadruplex DNA binding"/>
    <property type="evidence" value="ECO:0007669"/>
    <property type="project" value="TreeGrafter"/>
</dbReference>
<dbReference type="GO" id="GO:0002151">
    <property type="term" value="F:G-quadruplex RNA binding"/>
    <property type="evidence" value="ECO:0007669"/>
    <property type="project" value="TreeGrafter"/>
</dbReference>
<dbReference type="Pfam" id="PF00271">
    <property type="entry name" value="Helicase_C"/>
    <property type="match status" value="1"/>
</dbReference>
<proteinExistence type="inferred from homology"/>
<protein>
    <recommendedName>
        <fullName evidence="12">Helicase protein</fullName>
    </recommendedName>
</protein>